<evidence type="ECO:0000313" key="1">
    <source>
        <dbReference type="EMBL" id="KAJ4444238.1"/>
    </source>
</evidence>
<dbReference type="EMBL" id="JAJSOF020000011">
    <property type="protein sequence ID" value="KAJ4444238.1"/>
    <property type="molecule type" value="Genomic_DNA"/>
</dbReference>
<keyword evidence="2" id="KW-1185">Reference proteome</keyword>
<accession>A0ABQ8TCE8</accession>
<reference evidence="1 2" key="1">
    <citation type="journal article" date="2022" name="Allergy">
        <title>Genome assembly and annotation of Periplaneta americana reveal a comprehensive cockroach allergen profile.</title>
        <authorList>
            <person name="Wang L."/>
            <person name="Xiong Q."/>
            <person name="Saelim N."/>
            <person name="Wang L."/>
            <person name="Nong W."/>
            <person name="Wan A.T."/>
            <person name="Shi M."/>
            <person name="Liu X."/>
            <person name="Cao Q."/>
            <person name="Hui J.H.L."/>
            <person name="Sookrung N."/>
            <person name="Leung T.F."/>
            <person name="Tungtrongchitr A."/>
            <person name="Tsui S.K.W."/>
        </authorList>
    </citation>
    <scope>NUCLEOTIDE SEQUENCE [LARGE SCALE GENOMIC DNA]</scope>
    <source>
        <strain evidence="1">PWHHKU_190912</strain>
    </source>
</reference>
<sequence>MGECRNAYRVLVGRPEGKRSLGRPRRRWEDNIKMDLREVGYVDRDWIDLAQDRERWRTYVRATMNLRVPYKPFISDNAGEMSPGSNTESYPAFARIGLRENPGKNLNQITCPDRDSNPGHLVSQPDALTVTPQVWTPLKLNRSPLLQSIREIDIVEPYNKKLRGKNFMFFDSGVNDGRVLMFATDRNLELLDVSDTIFSDGKWTNLFVDIFERRAFLRRGLADIGLFRYSASSYDEGVMERRKILSSAGVGIQCGLVDKASARRAENLGSNPGAGENFFPFHYSFIVT</sequence>
<comment type="caution">
    <text evidence="1">The sequence shown here is derived from an EMBL/GenBank/DDBJ whole genome shotgun (WGS) entry which is preliminary data.</text>
</comment>
<evidence type="ECO:0000313" key="2">
    <source>
        <dbReference type="Proteomes" id="UP001148838"/>
    </source>
</evidence>
<proteinExistence type="predicted"/>
<name>A0ABQ8TCE8_PERAM</name>
<dbReference type="Proteomes" id="UP001148838">
    <property type="component" value="Unassembled WGS sequence"/>
</dbReference>
<gene>
    <name evidence="1" type="ORF">ANN_06029</name>
</gene>
<protein>
    <submittedName>
        <fullName evidence="1">Uncharacterized protein</fullName>
    </submittedName>
</protein>
<organism evidence="1 2">
    <name type="scientific">Periplaneta americana</name>
    <name type="common">American cockroach</name>
    <name type="synonym">Blatta americana</name>
    <dbReference type="NCBI Taxonomy" id="6978"/>
    <lineage>
        <taxon>Eukaryota</taxon>
        <taxon>Metazoa</taxon>
        <taxon>Ecdysozoa</taxon>
        <taxon>Arthropoda</taxon>
        <taxon>Hexapoda</taxon>
        <taxon>Insecta</taxon>
        <taxon>Pterygota</taxon>
        <taxon>Neoptera</taxon>
        <taxon>Polyneoptera</taxon>
        <taxon>Dictyoptera</taxon>
        <taxon>Blattodea</taxon>
        <taxon>Blattoidea</taxon>
        <taxon>Blattidae</taxon>
        <taxon>Blattinae</taxon>
        <taxon>Periplaneta</taxon>
    </lineage>
</organism>